<dbReference type="AlphaFoldDB" id="A0A8B5XP16"/>
<sequence>MLSKNAEYKGGAMSMIEVSYLSKSFGDKIAL</sequence>
<protein>
    <submittedName>
        <fullName evidence="1">ABC transporter ATP-binding protein</fullName>
    </submittedName>
</protein>
<organism evidence="1 2">
    <name type="scientific">Streptococcus pneumoniae</name>
    <dbReference type="NCBI Taxonomy" id="1313"/>
    <lineage>
        <taxon>Bacteria</taxon>
        <taxon>Bacillati</taxon>
        <taxon>Bacillota</taxon>
        <taxon>Bacilli</taxon>
        <taxon>Lactobacillales</taxon>
        <taxon>Streptococcaceae</taxon>
        <taxon>Streptococcus</taxon>
    </lineage>
</organism>
<proteinExistence type="predicted"/>
<feature type="non-terminal residue" evidence="1">
    <location>
        <position position="31"/>
    </location>
</feature>
<evidence type="ECO:0000313" key="2">
    <source>
        <dbReference type="Proteomes" id="UP000318940"/>
    </source>
</evidence>
<evidence type="ECO:0000313" key="1">
    <source>
        <dbReference type="EMBL" id="TVW24406.1"/>
    </source>
</evidence>
<comment type="caution">
    <text evidence="1">The sequence shown here is derived from an EMBL/GenBank/DDBJ whole genome shotgun (WGS) entry which is preliminary data.</text>
</comment>
<accession>A0A8B5XP16</accession>
<keyword evidence="1" id="KW-0067">ATP-binding</keyword>
<name>A0A8B5XP16_STREE</name>
<dbReference type="EMBL" id="VMVH01000178">
    <property type="protein sequence ID" value="TVW24406.1"/>
    <property type="molecule type" value="Genomic_DNA"/>
</dbReference>
<dbReference type="GO" id="GO:0005524">
    <property type="term" value="F:ATP binding"/>
    <property type="evidence" value="ECO:0007669"/>
    <property type="project" value="UniProtKB-KW"/>
</dbReference>
<reference evidence="1 2" key="1">
    <citation type="submission" date="2019-07" db="EMBL/GenBank/DDBJ databases">
        <authorList>
            <person name="Mohale T."/>
        </authorList>
    </citation>
    <scope>NUCLEOTIDE SEQUENCE [LARGE SCALE GENOMIC DNA]</scope>
    <source>
        <strain evidence="1 2">NTPn 189</strain>
    </source>
</reference>
<dbReference type="Proteomes" id="UP000318940">
    <property type="component" value="Unassembled WGS sequence"/>
</dbReference>
<gene>
    <name evidence="1" type="ORF">AZK02_11405</name>
</gene>
<keyword evidence="1" id="KW-0547">Nucleotide-binding</keyword>